<keyword evidence="1" id="KW-0472">Membrane</keyword>
<dbReference type="Proteomes" id="UP000242792">
    <property type="component" value="Chromosome"/>
</dbReference>
<accession>A0A1V0BCZ7</accession>
<keyword evidence="1" id="KW-0812">Transmembrane</keyword>
<proteinExistence type="predicted"/>
<dbReference type="EMBL" id="CP020121">
    <property type="protein sequence ID" value="AQZ97828.1"/>
    <property type="molecule type" value="Genomic_DNA"/>
</dbReference>
<dbReference type="KEGG" id="cke:B5M06_05665"/>
<organism evidence="2 3">
    <name type="scientific">Comamonas kerstersii</name>
    <dbReference type="NCBI Taxonomy" id="225992"/>
    <lineage>
        <taxon>Bacteria</taxon>
        <taxon>Pseudomonadati</taxon>
        <taxon>Pseudomonadota</taxon>
        <taxon>Betaproteobacteria</taxon>
        <taxon>Burkholderiales</taxon>
        <taxon>Comamonadaceae</taxon>
        <taxon>Comamonas</taxon>
    </lineage>
</organism>
<evidence type="ECO:0000313" key="2">
    <source>
        <dbReference type="EMBL" id="AQZ97828.1"/>
    </source>
</evidence>
<dbReference type="GeneID" id="83038807"/>
<reference evidence="2 3" key="1">
    <citation type="submission" date="2017-03" db="EMBL/GenBank/DDBJ databases">
        <title>Rapid Whole Genome Sequencing of Comamonas kerstersii Causing Continuous ambulatory Peritoneal Dialysis-Associated Peritonitis.</title>
        <authorList>
            <person name="Zheng B."/>
        </authorList>
    </citation>
    <scope>NUCLEOTIDE SEQUENCE [LARGE SCALE GENOMIC DNA]</scope>
    <source>
        <strain evidence="2 3">8943</strain>
    </source>
</reference>
<keyword evidence="1" id="KW-1133">Transmembrane helix</keyword>
<dbReference type="OrthoDB" id="6711956at2"/>
<evidence type="ECO:0000256" key="1">
    <source>
        <dbReference type="SAM" id="Phobius"/>
    </source>
</evidence>
<sequence>MRKGQVFVIAILTAILGFGGGYFFYANTVARYDAISSVCVAMQQAVDNQMLTTTQVHTLGMLTGSTLKRQYSAVADKLSIPPEGARNASAQSICSQFLVGVHQSP</sequence>
<feature type="transmembrane region" description="Helical" evidence="1">
    <location>
        <begin position="6"/>
        <end position="25"/>
    </location>
</feature>
<protein>
    <submittedName>
        <fullName evidence="2">Uncharacterized protein</fullName>
    </submittedName>
</protein>
<evidence type="ECO:0000313" key="3">
    <source>
        <dbReference type="Proteomes" id="UP000242792"/>
    </source>
</evidence>
<gene>
    <name evidence="2" type="ORF">B5M06_05665</name>
</gene>
<name>A0A1V3TFN2_9BURK</name>
<accession>A0A1V3TFN2</accession>
<dbReference type="RefSeq" id="WP_054067150.1">
    <property type="nucleotide sequence ID" value="NZ_CATYED010000025.1"/>
</dbReference>
<dbReference type="AlphaFoldDB" id="A0A1V3TFN2"/>